<keyword evidence="2" id="KW-0812">Transmembrane</keyword>
<gene>
    <name evidence="3" type="ORF">RN001_011746</name>
</gene>
<dbReference type="PRINTS" id="PR00081">
    <property type="entry name" value="GDHRDH"/>
</dbReference>
<name>A0AAN7SER7_9COLE</name>
<keyword evidence="2" id="KW-0472">Membrane</keyword>
<organism evidence="3 4">
    <name type="scientific">Aquatica leii</name>
    <dbReference type="NCBI Taxonomy" id="1421715"/>
    <lineage>
        <taxon>Eukaryota</taxon>
        <taxon>Metazoa</taxon>
        <taxon>Ecdysozoa</taxon>
        <taxon>Arthropoda</taxon>
        <taxon>Hexapoda</taxon>
        <taxon>Insecta</taxon>
        <taxon>Pterygota</taxon>
        <taxon>Neoptera</taxon>
        <taxon>Endopterygota</taxon>
        <taxon>Coleoptera</taxon>
        <taxon>Polyphaga</taxon>
        <taxon>Elateriformia</taxon>
        <taxon>Elateroidea</taxon>
        <taxon>Lampyridae</taxon>
        <taxon>Luciolinae</taxon>
        <taxon>Aquatica</taxon>
    </lineage>
</organism>
<dbReference type="AlphaFoldDB" id="A0AAN7SER7"/>
<dbReference type="InterPro" id="IPR036291">
    <property type="entry name" value="NAD(P)-bd_dom_sf"/>
</dbReference>
<comment type="caution">
    <text evidence="3">The sequence shown here is derived from an EMBL/GenBank/DDBJ whole genome shotgun (WGS) entry which is preliminary data.</text>
</comment>
<sequence>MTEATEIDISSELLTLIVVGVVVSVFFVILGIIICLIVLYVYRKLTIIKCTCHKHLHGKTAIVTGGNSGIGYQIALALAGRGCRVIIADKDNCESTKNEIINATDNPNVIVKYLNLTSIKSIREFSQDINETEDRLDILINNAGIANSAQDYTNDELQVTMQVNHFGPFLLTHLLIGLLKKTSSSRIIFTGGTLTWLSNLEITNLNTYNKIQTWAPIFIYANSQLCNVLTTVALSRILFNFEIMHPQCEPPRAATALNIVLEGLIKNIVLKYYAKTAEEGAQSVIHVAISKETENVSGELFTNCHATTKPIKSSDFIFVRSIWEASEKFVGLTKEEQL</sequence>
<accession>A0AAN7SER7</accession>
<keyword evidence="4" id="KW-1185">Reference proteome</keyword>
<feature type="transmembrane region" description="Helical" evidence="2">
    <location>
        <begin position="13"/>
        <end position="42"/>
    </location>
</feature>
<protein>
    <submittedName>
        <fullName evidence="3">Uncharacterized protein</fullName>
    </submittedName>
</protein>
<dbReference type="GO" id="GO:0016491">
    <property type="term" value="F:oxidoreductase activity"/>
    <property type="evidence" value="ECO:0007669"/>
    <property type="project" value="UniProtKB-KW"/>
</dbReference>
<dbReference type="Pfam" id="PF00106">
    <property type="entry name" value="adh_short"/>
    <property type="match status" value="1"/>
</dbReference>
<evidence type="ECO:0000256" key="1">
    <source>
        <dbReference type="ARBA" id="ARBA00023002"/>
    </source>
</evidence>
<dbReference type="SUPFAM" id="SSF51735">
    <property type="entry name" value="NAD(P)-binding Rossmann-fold domains"/>
    <property type="match status" value="1"/>
</dbReference>
<dbReference type="PANTHER" id="PTHR43157:SF31">
    <property type="entry name" value="PHOSPHATIDYLINOSITOL-GLYCAN BIOSYNTHESIS CLASS F PROTEIN"/>
    <property type="match status" value="1"/>
</dbReference>
<dbReference type="InterPro" id="IPR002347">
    <property type="entry name" value="SDR_fam"/>
</dbReference>
<evidence type="ECO:0000256" key="2">
    <source>
        <dbReference type="SAM" id="Phobius"/>
    </source>
</evidence>
<dbReference type="Gene3D" id="3.40.50.720">
    <property type="entry name" value="NAD(P)-binding Rossmann-like Domain"/>
    <property type="match status" value="1"/>
</dbReference>
<dbReference type="PANTHER" id="PTHR43157">
    <property type="entry name" value="PHOSPHATIDYLINOSITOL-GLYCAN BIOSYNTHESIS CLASS F PROTEIN-RELATED"/>
    <property type="match status" value="1"/>
</dbReference>
<evidence type="ECO:0000313" key="3">
    <source>
        <dbReference type="EMBL" id="KAK4875324.1"/>
    </source>
</evidence>
<keyword evidence="2" id="KW-1133">Transmembrane helix</keyword>
<evidence type="ECO:0000313" key="4">
    <source>
        <dbReference type="Proteomes" id="UP001353858"/>
    </source>
</evidence>
<dbReference type="Proteomes" id="UP001353858">
    <property type="component" value="Unassembled WGS sequence"/>
</dbReference>
<keyword evidence="1" id="KW-0560">Oxidoreductase</keyword>
<reference evidence="4" key="1">
    <citation type="submission" date="2023-01" db="EMBL/GenBank/DDBJ databases">
        <title>Key to firefly adult light organ development and bioluminescence: homeobox transcription factors regulate luciferase expression and transportation to peroxisome.</title>
        <authorList>
            <person name="Fu X."/>
        </authorList>
    </citation>
    <scope>NUCLEOTIDE SEQUENCE [LARGE SCALE GENOMIC DNA]</scope>
</reference>
<dbReference type="EMBL" id="JARPUR010000005">
    <property type="protein sequence ID" value="KAK4875324.1"/>
    <property type="molecule type" value="Genomic_DNA"/>
</dbReference>
<proteinExistence type="predicted"/>